<evidence type="ECO:0000313" key="3">
    <source>
        <dbReference type="Proteomes" id="UP000605986"/>
    </source>
</evidence>
<name>A0A8H4P0H0_9HYPO</name>
<evidence type="ECO:0000313" key="2">
    <source>
        <dbReference type="EMBL" id="KAF4454545.1"/>
    </source>
</evidence>
<reference evidence="2" key="1">
    <citation type="submission" date="2020-01" db="EMBL/GenBank/DDBJ databases">
        <title>Identification and distribution of gene clusters putatively required for synthesis of sphingolipid metabolism inhibitors in phylogenetically diverse species of the filamentous fungus Fusarium.</title>
        <authorList>
            <person name="Kim H.-S."/>
            <person name="Busman M."/>
            <person name="Brown D.W."/>
            <person name="Divon H."/>
            <person name="Uhlig S."/>
            <person name="Proctor R.H."/>
        </authorList>
    </citation>
    <scope>NUCLEOTIDE SEQUENCE</scope>
    <source>
        <strain evidence="2">NRRL 53441</strain>
    </source>
</reference>
<evidence type="ECO:0000256" key="1">
    <source>
        <dbReference type="SAM" id="MobiDB-lite"/>
    </source>
</evidence>
<protein>
    <submittedName>
        <fullName evidence="2">Uncharacterized protein</fullName>
    </submittedName>
</protein>
<organism evidence="2 3">
    <name type="scientific">Fusarium austroafricanum</name>
    <dbReference type="NCBI Taxonomy" id="2364996"/>
    <lineage>
        <taxon>Eukaryota</taxon>
        <taxon>Fungi</taxon>
        <taxon>Dikarya</taxon>
        <taxon>Ascomycota</taxon>
        <taxon>Pezizomycotina</taxon>
        <taxon>Sordariomycetes</taxon>
        <taxon>Hypocreomycetidae</taxon>
        <taxon>Hypocreales</taxon>
        <taxon>Nectriaceae</taxon>
        <taxon>Fusarium</taxon>
        <taxon>Fusarium concolor species complex</taxon>
    </lineage>
</organism>
<feature type="compositionally biased region" description="Acidic residues" evidence="1">
    <location>
        <begin position="52"/>
        <end position="86"/>
    </location>
</feature>
<dbReference type="AlphaFoldDB" id="A0A8H4P0H0"/>
<sequence>MTNVKIKPEIATQLDRIWEHNIWNYLDVSKGIWPVMKKRGSLLGSDGKEGAEDAEIDDENVEAWELEDDDDDESDYDDSGYYDDVEGNTAGTQQNLFAGELGDSTASASGQFLELLFQLCVMLGTERTVVS</sequence>
<accession>A0A8H4P0H0</accession>
<keyword evidence="3" id="KW-1185">Reference proteome</keyword>
<gene>
    <name evidence="2" type="ORF">F53441_2955</name>
</gene>
<feature type="region of interest" description="Disordered" evidence="1">
    <location>
        <begin position="44"/>
        <end position="88"/>
    </location>
</feature>
<dbReference type="Proteomes" id="UP000605986">
    <property type="component" value="Unassembled WGS sequence"/>
</dbReference>
<proteinExistence type="predicted"/>
<dbReference type="OrthoDB" id="5105167at2759"/>
<comment type="caution">
    <text evidence="2">The sequence shown here is derived from an EMBL/GenBank/DDBJ whole genome shotgun (WGS) entry which is preliminary data.</text>
</comment>
<dbReference type="EMBL" id="JAADJG010000122">
    <property type="protein sequence ID" value="KAF4454545.1"/>
    <property type="molecule type" value="Genomic_DNA"/>
</dbReference>